<comment type="caution">
    <text evidence="1">The sequence shown here is derived from an EMBL/GenBank/DDBJ whole genome shotgun (WGS) entry which is preliminary data.</text>
</comment>
<proteinExistence type="predicted"/>
<keyword evidence="2" id="KW-1185">Reference proteome</keyword>
<protein>
    <submittedName>
        <fullName evidence="1">Uncharacterized protein</fullName>
    </submittedName>
</protein>
<dbReference type="Proteomes" id="UP000824533">
    <property type="component" value="Linkage Group LG22"/>
</dbReference>
<name>A0ACC1CKF1_9NEOP</name>
<gene>
    <name evidence="1" type="ORF">K1T71_012023</name>
</gene>
<sequence>MADIGYLGKCTIAVFGILLLSSRTKCQFPAHHPVQYTAISGDWHNPYTQPRNPPWQFSVPRKRSPVVPYYDQSYPEPFGHNGQQYSENFREPNQQNFVNHPYSYDSRPSADFISTETRHANEDPRLLSDSAFTKISETLGAINTVGHYLVDVVNDGEPDEKDPNLQQLPQALYTISKNVLGRNVTDKIAPIVKKALPKVLPDAPITKIATADDRQDARVCTTPEGEEGICEDLRNCPQLLLNLVSLRESICFKELFVPGVCCPKDSVVPSILETPVVMTTTKPTYLVPITTQKPKPATTKKPSAVLVLTTKRPKPTTTTRRPTTTPVPTTSRPLGTTSFYTEAPPIINNYSNIVDINDCGQREDEGGRIVGGTESKPGAWPWMVAIYLHGTKRREFWCGGTLVGKKHVLTAAHCTRDSKQRPFPAQQFSVRLGDLDLARDDEPSRPVTMRVTAVRTHDQFSRVGYYNDIAVLVLAENVRKSKYVIPICLPGPELGRHLFDGAVATVVGWGTTRYGGSESTKQLEAKLPVWRNEDCDRAYFQPITDTFLCAGYARGGVDACQGDSGGPLMVQIGGRWTQIGVVSFGNKCGEPGYPGVYTRVTHYRNWLQQNLV</sequence>
<organism evidence="1 2">
    <name type="scientific">Dendrolimus kikuchii</name>
    <dbReference type="NCBI Taxonomy" id="765133"/>
    <lineage>
        <taxon>Eukaryota</taxon>
        <taxon>Metazoa</taxon>
        <taxon>Ecdysozoa</taxon>
        <taxon>Arthropoda</taxon>
        <taxon>Hexapoda</taxon>
        <taxon>Insecta</taxon>
        <taxon>Pterygota</taxon>
        <taxon>Neoptera</taxon>
        <taxon>Endopterygota</taxon>
        <taxon>Lepidoptera</taxon>
        <taxon>Glossata</taxon>
        <taxon>Ditrysia</taxon>
        <taxon>Bombycoidea</taxon>
        <taxon>Lasiocampidae</taxon>
        <taxon>Dendrolimus</taxon>
    </lineage>
</organism>
<accession>A0ACC1CKF1</accession>
<dbReference type="EMBL" id="CM034408">
    <property type="protein sequence ID" value="KAJ0172050.1"/>
    <property type="molecule type" value="Genomic_DNA"/>
</dbReference>
<evidence type="ECO:0000313" key="2">
    <source>
        <dbReference type="Proteomes" id="UP000824533"/>
    </source>
</evidence>
<reference evidence="1 2" key="1">
    <citation type="journal article" date="2021" name="Front. Genet.">
        <title>Chromosome-Level Genome Assembly Reveals Significant Gene Expansion in the Toll and IMD Signaling Pathways of Dendrolimus kikuchii.</title>
        <authorList>
            <person name="Zhou J."/>
            <person name="Wu P."/>
            <person name="Xiong Z."/>
            <person name="Liu N."/>
            <person name="Zhao N."/>
            <person name="Ji M."/>
            <person name="Qiu Y."/>
            <person name="Yang B."/>
        </authorList>
    </citation>
    <scope>NUCLEOTIDE SEQUENCE [LARGE SCALE GENOMIC DNA]</scope>
    <source>
        <strain evidence="1">Ann1</strain>
    </source>
</reference>
<evidence type="ECO:0000313" key="1">
    <source>
        <dbReference type="EMBL" id="KAJ0172050.1"/>
    </source>
</evidence>